<feature type="transmembrane region" description="Helical" evidence="1">
    <location>
        <begin position="88"/>
        <end position="111"/>
    </location>
</feature>
<accession>A0A7S3QIV5</accession>
<evidence type="ECO:0000256" key="2">
    <source>
        <dbReference type="SAM" id="SignalP"/>
    </source>
</evidence>
<proteinExistence type="predicted"/>
<feature type="transmembrane region" description="Helical" evidence="1">
    <location>
        <begin position="165"/>
        <end position="181"/>
    </location>
</feature>
<gene>
    <name evidence="3" type="ORF">CDEB00056_LOCUS23726</name>
</gene>
<feature type="chain" id="PRO_5031538219" description="G-protein coupled receptors family 1 profile domain-containing protein" evidence="2">
    <location>
        <begin position="24"/>
        <end position="182"/>
    </location>
</feature>
<organism evidence="3">
    <name type="scientific">Chaetoceros debilis</name>
    <dbReference type="NCBI Taxonomy" id="122233"/>
    <lineage>
        <taxon>Eukaryota</taxon>
        <taxon>Sar</taxon>
        <taxon>Stramenopiles</taxon>
        <taxon>Ochrophyta</taxon>
        <taxon>Bacillariophyta</taxon>
        <taxon>Coscinodiscophyceae</taxon>
        <taxon>Chaetocerotophycidae</taxon>
        <taxon>Chaetocerotales</taxon>
        <taxon>Chaetocerotaceae</taxon>
        <taxon>Chaetoceros</taxon>
    </lineage>
</organism>
<protein>
    <recommendedName>
        <fullName evidence="4">G-protein coupled receptors family 1 profile domain-containing protein</fullName>
    </recommendedName>
</protein>
<name>A0A7S3QIV5_9STRA</name>
<reference evidence="3" key="1">
    <citation type="submission" date="2021-01" db="EMBL/GenBank/DDBJ databases">
        <authorList>
            <person name="Corre E."/>
            <person name="Pelletier E."/>
            <person name="Niang G."/>
            <person name="Scheremetjew M."/>
            <person name="Finn R."/>
            <person name="Kale V."/>
            <person name="Holt S."/>
            <person name="Cochrane G."/>
            <person name="Meng A."/>
            <person name="Brown T."/>
            <person name="Cohen L."/>
        </authorList>
    </citation>
    <scope>NUCLEOTIDE SEQUENCE</scope>
    <source>
        <strain evidence="3">MM31A-1</strain>
    </source>
</reference>
<dbReference type="EMBL" id="HBIO01030980">
    <property type="protein sequence ID" value="CAE0478873.1"/>
    <property type="molecule type" value="Transcribed_RNA"/>
</dbReference>
<evidence type="ECO:0000256" key="1">
    <source>
        <dbReference type="SAM" id="Phobius"/>
    </source>
</evidence>
<sequence length="182" mass="19937">MNMSQPRILLIVTYSILIAIAGANIFEENSNETLNGLGIEEDLDETDARMNSCIESGTHPISIENTCRDALNDERTHLKTFYSSLRGLITATISATLSAISSLVIIILIWRSSLGFSTVYHKIMFGMSVADFLASIGMAFVTLPMPADMIYEFEGGSVGNQFTCNVQGLLILTFMLMTYGIT</sequence>
<dbReference type="AlphaFoldDB" id="A0A7S3QIV5"/>
<keyword evidence="2" id="KW-0732">Signal</keyword>
<keyword evidence="1" id="KW-0472">Membrane</keyword>
<evidence type="ECO:0008006" key="4">
    <source>
        <dbReference type="Google" id="ProtNLM"/>
    </source>
</evidence>
<keyword evidence="1" id="KW-1133">Transmembrane helix</keyword>
<keyword evidence="1" id="KW-0812">Transmembrane</keyword>
<feature type="signal peptide" evidence="2">
    <location>
        <begin position="1"/>
        <end position="23"/>
    </location>
</feature>
<feature type="transmembrane region" description="Helical" evidence="1">
    <location>
        <begin position="123"/>
        <end position="145"/>
    </location>
</feature>
<dbReference type="Gene3D" id="1.20.1070.10">
    <property type="entry name" value="Rhodopsin 7-helix transmembrane proteins"/>
    <property type="match status" value="1"/>
</dbReference>
<evidence type="ECO:0000313" key="3">
    <source>
        <dbReference type="EMBL" id="CAE0478873.1"/>
    </source>
</evidence>